<evidence type="ECO:0000259" key="1">
    <source>
        <dbReference type="Pfam" id="PF02557"/>
    </source>
</evidence>
<sequence length="280" mass="31534">MKRLIKGLKFIFVSGLMIFTLVASNGINDSEIFRNNQTLNACVINNSISCLEIYKKPILPTPLPRNPQTEQERFLSAIATNLPEIPQPNSYEYILLRAYGAAFVDPDPTVKFPSRVVFNNEQETQIFQTNLTMEKITGTSNCYLQQSAALALNKARSQQNIPLKSGYGASDCTRNYATNLRFWKKYANKYTLDKVREGKETAILGVVAPPGASQHLWGLAIDLRVSNAKQRQALYDNGWFQTVENDIPHWTYLGVNADNLPNLGLKNKVVRGISYWLTPI</sequence>
<proteinExistence type="predicted"/>
<dbReference type="InterPro" id="IPR009045">
    <property type="entry name" value="Zn_M74/Hedgehog-like"/>
</dbReference>
<gene>
    <name evidence="2" type="ORF">NIES23_19790</name>
</gene>
<dbReference type="Gene3D" id="3.30.1380.10">
    <property type="match status" value="1"/>
</dbReference>
<organism evidence="2 3">
    <name type="scientific">Trichormus variabilis NIES-23</name>
    <dbReference type="NCBI Taxonomy" id="1973479"/>
    <lineage>
        <taxon>Bacteria</taxon>
        <taxon>Bacillati</taxon>
        <taxon>Cyanobacteriota</taxon>
        <taxon>Cyanophyceae</taxon>
        <taxon>Nostocales</taxon>
        <taxon>Nostocaceae</taxon>
        <taxon>Trichormus</taxon>
    </lineage>
</organism>
<evidence type="ECO:0000313" key="3">
    <source>
        <dbReference type="Proteomes" id="UP000217507"/>
    </source>
</evidence>
<accession>A0A1Z4KJN1</accession>
<name>A0A1Z4KJN1_ANAVA</name>
<dbReference type="Proteomes" id="UP000217507">
    <property type="component" value="Chromosome"/>
</dbReference>
<dbReference type="Pfam" id="PF02557">
    <property type="entry name" value="VanY"/>
    <property type="match status" value="1"/>
</dbReference>
<feature type="domain" description="D-alanyl-D-alanine carboxypeptidase-like core" evidence="1">
    <location>
        <begin position="174"/>
        <end position="238"/>
    </location>
</feature>
<protein>
    <recommendedName>
        <fullName evidence="1">D-alanyl-D-alanine carboxypeptidase-like core domain-containing protein</fullName>
    </recommendedName>
</protein>
<dbReference type="GO" id="GO:0006508">
    <property type="term" value="P:proteolysis"/>
    <property type="evidence" value="ECO:0007669"/>
    <property type="project" value="InterPro"/>
</dbReference>
<evidence type="ECO:0000313" key="2">
    <source>
        <dbReference type="EMBL" id="BAY69186.1"/>
    </source>
</evidence>
<dbReference type="GO" id="GO:0008233">
    <property type="term" value="F:peptidase activity"/>
    <property type="evidence" value="ECO:0007669"/>
    <property type="project" value="InterPro"/>
</dbReference>
<dbReference type="EMBL" id="AP018216">
    <property type="protein sequence ID" value="BAY69186.1"/>
    <property type="molecule type" value="Genomic_DNA"/>
</dbReference>
<dbReference type="AlphaFoldDB" id="A0A1Z4KJN1"/>
<dbReference type="InterPro" id="IPR003709">
    <property type="entry name" value="VanY-like_core_dom"/>
</dbReference>
<dbReference type="SUPFAM" id="SSF55166">
    <property type="entry name" value="Hedgehog/DD-peptidase"/>
    <property type="match status" value="1"/>
</dbReference>
<reference evidence="2 3" key="1">
    <citation type="submission" date="2017-06" db="EMBL/GenBank/DDBJ databases">
        <title>Genome sequencing of cyanobaciteial culture collection at National Institute for Environmental Studies (NIES).</title>
        <authorList>
            <person name="Hirose Y."/>
            <person name="Shimura Y."/>
            <person name="Fujisawa T."/>
            <person name="Nakamura Y."/>
            <person name="Kawachi M."/>
        </authorList>
    </citation>
    <scope>NUCLEOTIDE SEQUENCE [LARGE SCALE GENOMIC DNA]</scope>
    <source>
        <strain evidence="2 3">NIES-23</strain>
    </source>
</reference>
<dbReference type="CDD" id="cd14814">
    <property type="entry name" value="Peptidase_M15"/>
    <property type="match status" value="1"/>
</dbReference>